<dbReference type="PANTHER" id="PTHR30118:SF15">
    <property type="entry name" value="TRANSCRIPTIONAL REGULATORY PROTEIN"/>
    <property type="match status" value="1"/>
</dbReference>
<dbReference type="Pfam" id="PF00126">
    <property type="entry name" value="HTH_1"/>
    <property type="match status" value="1"/>
</dbReference>
<dbReference type="Pfam" id="PF03466">
    <property type="entry name" value="LysR_substrate"/>
    <property type="match status" value="1"/>
</dbReference>
<evidence type="ECO:0000256" key="3">
    <source>
        <dbReference type="ARBA" id="ARBA00023125"/>
    </source>
</evidence>
<dbReference type="SUPFAM" id="SSF46785">
    <property type="entry name" value="Winged helix' DNA-binding domain"/>
    <property type="match status" value="1"/>
</dbReference>
<keyword evidence="3" id="KW-0238">DNA-binding</keyword>
<dbReference type="Gene3D" id="1.10.10.10">
    <property type="entry name" value="Winged helix-like DNA-binding domain superfamily/Winged helix DNA-binding domain"/>
    <property type="match status" value="1"/>
</dbReference>
<keyword evidence="7" id="KW-1185">Reference proteome</keyword>
<comment type="similarity">
    <text evidence="1">Belongs to the LysR transcriptional regulatory family.</text>
</comment>
<organism evidence="6 7">
    <name type="scientific">Agromyces tropicus</name>
    <dbReference type="NCBI Taxonomy" id="555371"/>
    <lineage>
        <taxon>Bacteria</taxon>
        <taxon>Bacillati</taxon>
        <taxon>Actinomycetota</taxon>
        <taxon>Actinomycetes</taxon>
        <taxon>Micrococcales</taxon>
        <taxon>Microbacteriaceae</taxon>
        <taxon>Agromyces</taxon>
    </lineage>
</organism>
<dbReference type="Gene3D" id="3.40.190.10">
    <property type="entry name" value="Periplasmic binding protein-like II"/>
    <property type="match status" value="2"/>
</dbReference>
<dbReference type="InterPro" id="IPR050389">
    <property type="entry name" value="LysR-type_TF"/>
</dbReference>
<sequence>MHIDAVDLNLLRPLQLLLRERHVSRAAARANLTQSAMSRALARLRVACDDELLVRTPTGYQLTPRARVIQDELATVMPTLRALFEGGAFDPATAADTVRIAGSDFAVTILGDEFFPRFTRAAPSMSLSIASMAPSTFDDLDQGRLDLVLTPLVAPGSLRRRMLFTEDFVCVLSASHPVTADRLTLAQLGEHPHATVAGMFPQQTIVVGQLERLGVHATTEVRVPYFTAAIAAVRRTELIAVLPRRLAERHADASIRIAEAPPEITGLSYGMYWHPRLDADPAQRWLRQLVVEVAGVATARHHRDGVAPLAGRGIH</sequence>
<dbReference type="PROSITE" id="PS50931">
    <property type="entry name" value="HTH_LYSR"/>
    <property type="match status" value="1"/>
</dbReference>
<feature type="domain" description="HTH lysR-type" evidence="5">
    <location>
        <begin position="6"/>
        <end position="63"/>
    </location>
</feature>
<accession>A0ABN2U012</accession>
<keyword evidence="2" id="KW-0805">Transcription regulation</keyword>
<dbReference type="InterPro" id="IPR036390">
    <property type="entry name" value="WH_DNA-bd_sf"/>
</dbReference>
<proteinExistence type="inferred from homology"/>
<dbReference type="Proteomes" id="UP001501196">
    <property type="component" value="Unassembled WGS sequence"/>
</dbReference>
<evidence type="ECO:0000256" key="2">
    <source>
        <dbReference type="ARBA" id="ARBA00023015"/>
    </source>
</evidence>
<dbReference type="InterPro" id="IPR036388">
    <property type="entry name" value="WH-like_DNA-bd_sf"/>
</dbReference>
<reference evidence="6 7" key="1">
    <citation type="journal article" date="2019" name="Int. J. Syst. Evol. Microbiol.">
        <title>The Global Catalogue of Microorganisms (GCM) 10K type strain sequencing project: providing services to taxonomists for standard genome sequencing and annotation.</title>
        <authorList>
            <consortium name="The Broad Institute Genomics Platform"/>
            <consortium name="The Broad Institute Genome Sequencing Center for Infectious Disease"/>
            <person name="Wu L."/>
            <person name="Ma J."/>
        </authorList>
    </citation>
    <scope>NUCLEOTIDE SEQUENCE [LARGE SCALE GENOMIC DNA]</scope>
    <source>
        <strain evidence="6 7">JCM 15672</strain>
    </source>
</reference>
<dbReference type="InterPro" id="IPR000847">
    <property type="entry name" value="LysR_HTH_N"/>
</dbReference>
<dbReference type="PANTHER" id="PTHR30118">
    <property type="entry name" value="HTH-TYPE TRANSCRIPTIONAL REGULATOR LEUO-RELATED"/>
    <property type="match status" value="1"/>
</dbReference>
<dbReference type="CDD" id="cd08417">
    <property type="entry name" value="PBP2_Nitroaromatics_like"/>
    <property type="match status" value="1"/>
</dbReference>
<gene>
    <name evidence="6" type="ORF">GCM10009819_06150</name>
</gene>
<dbReference type="InterPro" id="IPR005119">
    <property type="entry name" value="LysR_subst-bd"/>
</dbReference>
<protein>
    <submittedName>
        <fullName evidence="6">LysR family transcriptional regulator</fullName>
    </submittedName>
</protein>
<evidence type="ECO:0000259" key="5">
    <source>
        <dbReference type="PROSITE" id="PS50931"/>
    </source>
</evidence>
<evidence type="ECO:0000313" key="6">
    <source>
        <dbReference type="EMBL" id="GAA2025838.1"/>
    </source>
</evidence>
<dbReference type="SUPFAM" id="SSF53850">
    <property type="entry name" value="Periplasmic binding protein-like II"/>
    <property type="match status" value="1"/>
</dbReference>
<dbReference type="EMBL" id="BAAAPW010000001">
    <property type="protein sequence ID" value="GAA2025838.1"/>
    <property type="molecule type" value="Genomic_DNA"/>
</dbReference>
<evidence type="ECO:0000256" key="1">
    <source>
        <dbReference type="ARBA" id="ARBA00009437"/>
    </source>
</evidence>
<keyword evidence="4" id="KW-0804">Transcription</keyword>
<dbReference type="InterPro" id="IPR037402">
    <property type="entry name" value="YidZ_PBP2"/>
</dbReference>
<dbReference type="RefSeq" id="WP_344369362.1">
    <property type="nucleotide sequence ID" value="NZ_BAAAPW010000001.1"/>
</dbReference>
<name>A0ABN2U012_9MICO</name>
<evidence type="ECO:0000256" key="4">
    <source>
        <dbReference type="ARBA" id="ARBA00023163"/>
    </source>
</evidence>
<evidence type="ECO:0000313" key="7">
    <source>
        <dbReference type="Proteomes" id="UP001501196"/>
    </source>
</evidence>
<comment type="caution">
    <text evidence="6">The sequence shown here is derived from an EMBL/GenBank/DDBJ whole genome shotgun (WGS) entry which is preliminary data.</text>
</comment>